<reference evidence="2 3" key="1">
    <citation type="journal article" date="2019" name="Sci. Rep.">
        <title>Orb-weaving spider Araneus ventricosus genome elucidates the spidroin gene catalogue.</title>
        <authorList>
            <person name="Kono N."/>
            <person name="Nakamura H."/>
            <person name="Ohtoshi R."/>
            <person name="Moran D.A.P."/>
            <person name="Shinohara A."/>
            <person name="Yoshida Y."/>
            <person name="Fujiwara M."/>
            <person name="Mori M."/>
            <person name="Tomita M."/>
            <person name="Arakawa K."/>
        </authorList>
    </citation>
    <scope>NUCLEOTIDE SEQUENCE [LARGE SCALE GENOMIC DNA]</scope>
</reference>
<gene>
    <name evidence="2" type="ORF">AVEN_237307_1</name>
</gene>
<comment type="caution">
    <text evidence="2">The sequence shown here is derived from an EMBL/GenBank/DDBJ whole genome shotgun (WGS) entry which is preliminary data.</text>
</comment>
<proteinExistence type="predicted"/>
<organism evidence="2 3">
    <name type="scientific">Araneus ventricosus</name>
    <name type="common">Orbweaver spider</name>
    <name type="synonym">Epeira ventricosa</name>
    <dbReference type="NCBI Taxonomy" id="182803"/>
    <lineage>
        <taxon>Eukaryota</taxon>
        <taxon>Metazoa</taxon>
        <taxon>Ecdysozoa</taxon>
        <taxon>Arthropoda</taxon>
        <taxon>Chelicerata</taxon>
        <taxon>Arachnida</taxon>
        <taxon>Araneae</taxon>
        <taxon>Araneomorphae</taxon>
        <taxon>Entelegynae</taxon>
        <taxon>Araneoidea</taxon>
        <taxon>Araneidae</taxon>
        <taxon>Araneus</taxon>
    </lineage>
</organism>
<protein>
    <submittedName>
        <fullName evidence="2">Uncharacterized protein</fullName>
    </submittedName>
</protein>
<feature type="compositionally biased region" description="Basic and acidic residues" evidence="1">
    <location>
        <begin position="56"/>
        <end position="67"/>
    </location>
</feature>
<dbReference type="AlphaFoldDB" id="A0A4Y2DM94"/>
<keyword evidence="3" id="KW-1185">Reference proteome</keyword>
<name>A0A4Y2DM94_ARAVE</name>
<dbReference type="EMBL" id="BGPR01000386">
    <property type="protein sequence ID" value="GBM17327.1"/>
    <property type="molecule type" value="Genomic_DNA"/>
</dbReference>
<feature type="region of interest" description="Disordered" evidence="1">
    <location>
        <begin position="52"/>
        <end position="73"/>
    </location>
</feature>
<sequence length="128" mass="14526">MVINAVWIHSLSYSNVFGSEDTKTRSLMCLKRKKVLNQVTCGAKRIKLSHPHQHVHSSDAEGHRSGIDEGECSNGEVLRPVGIKKPGIISQLRKQQQRIHASFMTIDRMTLQNVWNEFDCSLDLCRVI</sequence>
<evidence type="ECO:0000313" key="3">
    <source>
        <dbReference type="Proteomes" id="UP000499080"/>
    </source>
</evidence>
<evidence type="ECO:0000256" key="1">
    <source>
        <dbReference type="SAM" id="MobiDB-lite"/>
    </source>
</evidence>
<accession>A0A4Y2DM94</accession>
<dbReference type="Proteomes" id="UP000499080">
    <property type="component" value="Unassembled WGS sequence"/>
</dbReference>
<evidence type="ECO:0000313" key="2">
    <source>
        <dbReference type="EMBL" id="GBM17327.1"/>
    </source>
</evidence>